<keyword evidence="3 11" id="KW-0328">Glycosyltransferase</keyword>
<keyword evidence="8 11" id="KW-0333">Golgi apparatus</keyword>
<keyword evidence="6 11" id="KW-0735">Signal-anchor</keyword>
<evidence type="ECO:0000256" key="5">
    <source>
        <dbReference type="ARBA" id="ARBA00022692"/>
    </source>
</evidence>
<comment type="similarity">
    <text evidence="2 11">Belongs to the glycosyltransferase 31 family.</text>
</comment>
<dbReference type="GO" id="GO:0000139">
    <property type="term" value="C:Golgi membrane"/>
    <property type="evidence" value="ECO:0007669"/>
    <property type="project" value="UniProtKB-SubCell"/>
</dbReference>
<evidence type="ECO:0000256" key="10">
    <source>
        <dbReference type="ARBA" id="ARBA00023180"/>
    </source>
</evidence>
<comment type="subcellular location">
    <subcellularLocation>
        <location evidence="1 11">Golgi apparatus membrane</location>
        <topology evidence="1 11">Single-pass type II membrane protein</topology>
    </subcellularLocation>
</comment>
<reference evidence="12" key="1">
    <citation type="journal article" date="2023" name="bioRxiv">
        <title>Scaffold-level genome assemblies of two parasitoid biocontrol wasps reveal the parthenogenesis mechanism and an associated novel virus.</title>
        <authorList>
            <person name="Inwood S."/>
            <person name="Skelly J."/>
            <person name="Guhlin J."/>
            <person name="Harrop T."/>
            <person name="Goldson S."/>
            <person name="Dearden P."/>
        </authorList>
    </citation>
    <scope>NUCLEOTIDE SEQUENCE</scope>
    <source>
        <strain evidence="12">Irish</strain>
        <tissue evidence="12">Whole body</tissue>
    </source>
</reference>
<dbReference type="InterPro" id="IPR002659">
    <property type="entry name" value="Glyco_trans_31"/>
</dbReference>
<dbReference type="AlphaFoldDB" id="A0AA39CA81"/>
<keyword evidence="7 11" id="KW-1133">Transmembrane helix</keyword>
<proteinExistence type="inferred from homology"/>
<evidence type="ECO:0000256" key="4">
    <source>
        <dbReference type="ARBA" id="ARBA00022679"/>
    </source>
</evidence>
<feature type="transmembrane region" description="Helical" evidence="11">
    <location>
        <begin position="12"/>
        <end position="34"/>
    </location>
</feature>
<dbReference type="Gene3D" id="3.90.550.50">
    <property type="match status" value="1"/>
</dbReference>
<comment type="caution">
    <text evidence="12">The sequence shown here is derived from an EMBL/GenBank/DDBJ whole genome shotgun (WGS) entry which is preliminary data.</text>
</comment>
<organism evidence="12 13">
    <name type="scientific">Microctonus aethiopoides</name>
    <dbReference type="NCBI Taxonomy" id="144406"/>
    <lineage>
        <taxon>Eukaryota</taxon>
        <taxon>Metazoa</taxon>
        <taxon>Ecdysozoa</taxon>
        <taxon>Arthropoda</taxon>
        <taxon>Hexapoda</taxon>
        <taxon>Insecta</taxon>
        <taxon>Pterygota</taxon>
        <taxon>Neoptera</taxon>
        <taxon>Endopterygota</taxon>
        <taxon>Hymenoptera</taxon>
        <taxon>Apocrita</taxon>
        <taxon>Ichneumonoidea</taxon>
        <taxon>Braconidae</taxon>
        <taxon>Euphorinae</taxon>
        <taxon>Microctonus</taxon>
    </lineage>
</organism>
<reference evidence="12" key="2">
    <citation type="submission" date="2023-03" db="EMBL/GenBank/DDBJ databases">
        <authorList>
            <person name="Inwood S.N."/>
            <person name="Skelly J.G."/>
            <person name="Guhlin J."/>
            <person name="Harrop T.W.R."/>
            <person name="Goldson S.G."/>
            <person name="Dearden P.K."/>
        </authorList>
    </citation>
    <scope>NUCLEOTIDE SEQUENCE</scope>
    <source>
        <strain evidence="12">Irish</strain>
        <tissue evidence="12">Whole body</tissue>
    </source>
</reference>
<dbReference type="GO" id="GO:0016758">
    <property type="term" value="F:hexosyltransferase activity"/>
    <property type="evidence" value="ECO:0007669"/>
    <property type="project" value="InterPro"/>
</dbReference>
<dbReference type="Proteomes" id="UP001168990">
    <property type="component" value="Unassembled WGS sequence"/>
</dbReference>
<keyword evidence="5 11" id="KW-0812">Transmembrane</keyword>
<dbReference type="Pfam" id="PF01762">
    <property type="entry name" value="Galactosyl_T"/>
    <property type="match status" value="1"/>
</dbReference>
<evidence type="ECO:0000256" key="9">
    <source>
        <dbReference type="ARBA" id="ARBA00023136"/>
    </source>
</evidence>
<gene>
    <name evidence="12" type="ORF">PV328_008164</name>
</gene>
<evidence type="ECO:0000256" key="2">
    <source>
        <dbReference type="ARBA" id="ARBA00008661"/>
    </source>
</evidence>
<evidence type="ECO:0000256" key="11">
    <source>
        <dbReference type="RuleBase" id="RU363063"/>
    </source>
</evidence>
<keyword evidence="9 11" id="KW-0472">Membrane</keyword>
<evidence type="ECO:0000313" key="13">
    <source>
        <dbReference type="Proteomes" id="UP001168990"/>
    </source>
</evidence>
<evidence type="ECO:0000256" key="1">
    <source>
        <dbReference type="ARBA" id="ARBA00004323"/>
    </source>
</evidence>
<protein>
    <recommendedName>
        <fullName evidence="11">Hexosyltransferase</fullName>
        <ecNumber evidence="11">2.4.1.-</ecNumber>
    </recommendedName>
</protein>
<dbReference type="PROSITE" id="PS51257">
    <property type="entry name" value="PROKAR_LIPOPROTEIN"/>
    <property type="match status" value="1"/>
</dbReference>
<evidence type="ECO:0000256" key="8">
    <source>
        <dbReference type="ARBA" id="ARBA00023034"/>
    </source>
</evidence>
<name>A0AA39CA81_9HYME</name>
<evidence type="ECO:0000256" key="3">
    <source>
        <dbReference type="ARBA" id="ARBA00022676"/>
    </source>
</evidence>
<dbReference type="EMBL" id="JAQQBS010001423">
    <property type="protein sequence ID" value="KAK0160796.1"/>
    <property type="molecule type" value="Genomic_DNA"/>
</dbReference>
<keyword evidence="10" id="KW-0325">Glycoprotein</keyword>
<sequence>MLEKRRLHGYVSLPSTYLLIIALIFMGCLSFWILTGRPDDVYVDGKTTSPGYILLVADNITGVNSPYSLNELPSNDETTLINMKNFKFTINHERCNKTQPLLLILIHSAPSNIAKRNVIRETWGKETPEIIVLFFIGSTKSYKKRIINEDNKFHDIIQGNFIDVYRNMTYKHVMALKWATYYCPSAKYILKLDDDVFVHIPAMIDYLKHDLSAWGARRLILCDLISAVEVKRSWRSKWRVSPLEYPDRHYPIYCAGWAILYSPDSVFLLYRGAQKEPYFWIDDVHITGTVAEKVNITRSTWHSLVLKNNEMEKLLNNPNDHREFLLGPPNLGRDKIEALHRLSISNNNLKSYS</sequence>
<dbReference type="GO" id="GO:0006493">
    <property type="term" value="P:protein O-linked glycosylation"/>
    <property type="evidence" value="ECO:0007669"/>
    <property type="project" value="TreeGrafter"/>
</dbReference>
<dbReference type="PANTHER" id="PTHR11214">
    <property type="entry name" value="BETA-1,3-N-ACETYLGLUCOSAMINYLTRANSFERASE"/>
    <property type="match status" value="1"/>
</dbReference>
<dbReference type="EC" id="2.4.1.-" evidence="11"/>
<evidence type="ECO:0000256" key="7">
    <source>
        <dbReference type="ARBA" id="ARBA00022989"/>
    </source>
</evidence>
<accession>A0AA39CA81</accession>
<evidence type="ECO:0000256" key="6">
    <source>
        <dbReference type="ARBA" id="ARBA00022968"/>
    </source>
</evidence>
<evidence type="ECO:0000313" key="12">
    <source>
        <dbReference type="EMBL" id="KAK0160796.1"/>
    </source>
</evidence>
<keyword evidence="4" id="KW-0808">Transferase</keyword>
<dbReference type="FunFam" id="3.90.550.50:FF:000001">
    <property type="entry name" value="Hexosyltransferase"/>
    <property type="match status" value="1"/>
</dbReference>
<keyword evidence="13" id="KW-1185">Reference proteome</keyword>
<dbReference type="PANTHER" id="PTHR11214:SF376">
    <property type="entry name" value="HEXOSYLTRANSFERASE"/>
    <property type="match status" value="1"/>
</dbReference>